<feature type="region of interest" description="Disordered" evidence="1">
    <location>
        <begin position="56"/>
        <end position="203"/>
    </location>
</feature>
<evidence type="ECO:0000313" key="3">
    <source>
        <dbReference type="Proteomes" id="UP000655208"/>
    </source>
</evidence>
<reference evidence="2" key="1">
    <citation type="journal article" date="2014" name="Int. J. Syst. Evol. Microbiol.">
        <title>Complete genome sequence of Corynebacterium casei LMG S-19264T (=DSM 44701T), isolated from a smear-ripened cheese.</title>
        <authorList>
            <consortium name="US DOE Joint Genome Institute (JGI-PGF)"/>
            <person name="Walter F."/>
            <person name="Albersmeier A."/>
            <person name="Kalinowski J."/>
            <person name="Ruckert C."/>
        </authorList>
    </citation>
    <scope>NUCLEOTIDE SEQUENCE</scope>
    <source>
        <strain evidence="2">CGMCC 4.7308</strain>
    </source>
</reference>
<comment type="caution">
    <text evidence="2">The sequence shown here is derived from an EMBL/GenBank/DDBJ whole genome shotgun (WGS) entry which is preliminary data.</text>
</comment>
<feature type="region of interest" description="Disordered" evidence="1">
    <location>
        <begin position="17"/>
        <end position="43"/>
    </location>
</feature>
<evidence type="ECO:0000256" key="1">
    <source>
        <dbReference type="SAM" id="MobiDB-lite"/>
    </source>
</evidence>
<proteinExistence type="predicted"/>
<reference evidence="2" key="2">
    <citation type="submission" date="2020-09" db="EMBL/GenBank/DDBJ databases">
        <authorList>
            <person name="Sun Q."/>
            <person name="Zhou Y."/>
        </authorList>
    </citation>
    <scope>NUCLEOTIDE SEQUENCE</scope>
    <source>
        <strain evidence="2">CGMCC 4.7308</strain>
    </source>
</reference>
<dbReference type="Proteomes" id="UP000655208">
    <property type="component" value="Unassembled WGS sequence"/>
</dbReference>
<feature type="compositionally biased region" description="Acidic residues" evidence="1">
    <location>
        <begin position="74"/>
        <end position="94"/>
    </location>
</feature>
<evidence type="ECO:0000313" key="2">
    <source>
        <dbReference type="EMBL" id="GGL86578.1"/>
    </source>
</evidence>
<organism evidence="2 3">
    <name type="scientific">Nakamurella endophytica</name>
    <dbReference type="NCBI Taxonomy" id="1748367"/>
    <lineage>
        <taxon>Bacteria</taxon>
        <taxon>Bacillati</taxon>
        <taxon>Actinomycetota</taxon>
        <taxon>Actinomycetes</taxon>
        <taxon>Nakamurellales</taxon>
        <taxon>Nakamurellaceae</taxon>
        <taxon>Nakamurella</taxon>
    </lineage>
</organism>
<sequence length="203" mass="19530">MNHRGVDSTCINTGVNWLGDPVPDGPELGSGDGAADAEDPPDVAVAESAAVAAPEVPGMAGTVDGVPLAGGVVPDEDGTAEDGTAEDGAAEDGTDGGAADDPAGCPVHAVRTTTVAVSHPAAARTVLRATTPSLRLDTSRCDRPATVAAGRATPLGRTRGAPSSPGPDGPDGGGPDRPGQDPAAGSDDPGPDGGPARPAAGRD</sequence>
<feature type="compositionally biased region" description="Low complexity" evidence="1">
    <location>
        <begin position="180"/>
        <end position="203"/>
    </location>
</feature>
<name>A0A917WBA8_9ACTN</name>
<accession>A0A917WBA8</accession>
<dbReference type="EMBL" id="BMNA01000001">
    <property type="protein sequence ID" value="GGL86578.1"/>
    <property type="molecule type" value="Genomic_DNA"/>
</dbReference>
<protein>
    <submittedName>
        <fullName evidence="2">Uncharacterized protein</fullName>
    </submittedName>
</protein>
<dbReference type="AlphaFoldDB" id="A0A917WBA8"/>
<gene>
    <name evidence="2" type="ORF">GCM10011594_02750</name>
</gene>
<keyword evidence="3" id="KW-1185">Reference proteome</keyword>